<organism evidence="11 12">
    <name type="scientific">Nostoc cycadae WK-1</name>
    <dbReference type="NCBI Taxonomy" id="1861711"/>
    <lineage>
        <taxon>Bacteria</taxon>
        <taxon>Bacillati</taxon>
        <taxon>Cyanobacteriota</taxon>
        <taxon>Cyanophyceae</taxon>
        <taxon>Nostocales</taxon>
        <taxon>Nostocaceae</taxon>
        <taxon>Nostoc</taxon>
    </lineage>
</organism>
<keyword evidence="9" id="KW-0812">Transmembrane</keyword>
<dbReference type="InterPro" id="IPR000719">
    <property type="entry name" value="Prot_kinase_dom"/>
</dbReference>
<evidence type="ECO:0000256" key="6">
    <source>
        <dbReference type="ARBA" id="ARBA00022840"/>
    </source>
</evidence>
<keyword evidence="6" id="KW-0067">ATP-binding</keyword>
<evidence type="ECO:0000313" key="12">
    <source>
        <dbReference type="Proteomes" id="UP000236527"/>
    </source>
</evidence>
<dbReference type="Gene3D" id="3.30.200.20">
    <property type="entry name" value="Phosphorylase Kinase, domain 1"/>
    <property type="match status" value="1"/>
</dbReference>
<dbReference type="AlphaFoldDB" id="A0A2H6LFW3"/>
<dbReference type="Gene3D" id="1.10.510.10">
    <property type="entry name" value="Transferase(Phosphotransferase) domain 1"/>
    <property type="match status" value="1"/>
</dbReference>
<dbReference type="CDD" id="cd14014">
    <property type="entry name" value="STKc_PknB_like"/>
    <property type="match status" value="1"/>
</dbReference>
<keyword evidence="12" id="KW-1185">Reference proteome</keyword>
<dbReference type="PROSITE" id="PS50011">
    <property type="entry name" value="PROTEIN_KINASE_DOM"/>
    <property type="match status" value="1"/>
</dbReference>
<dbReference type="InterPro" id="IPR011009">
    <property type="entry name" value="Kinase-like_dom_sf"/>
</dbReference>
<evidence type="ECO:0000256" key="2">
    <source>
        <dbReference type="ARBA" id="ARBA00022527"/>
    </source>
</evidence>
<comment type="catalytic activity">
    <reaction evidence="7">
        <text>L-threonyl-[protein] + ATP = O-phospho-L-threonyl-[protein] + ADP + H(+)</text>
        <dbReference type="Rhea" id="RHEA:46608"/>
        <dbReference type="Rhea" id="RHEA-COMP:11060"/>
        <dbReference type="Rhea" id="RHEA-COMP:11605"/>
        <dbReference type="ChEBI" id="CHEBI:15378"/>
        <dbReference type="ChEBI" id="CHEBI:30013"/>
        <dbReference type="ChEBI" id="CHEBI:30616"/>
        <dbReference type="ChEBI" id="CHEBI:61977"/>
        <dbReference type="ChEBI" id="CHEBI:456216"/>
        <dbReference type="EC" id="2.7.11.1"/>
    </reaction>
</comment>
<keyword evidence="9" id="KW-0472">Membrane</keyword>
<evidence type="ECO:0000259" key="10">
    <source>
        <dbReference type="PROSITE" id="PS50011"/>
    </source>
</evidence>
<evidence type="ECO:0000256" key="5">
    <source>
        <dbReference type="ARBA" id="ARBA00022777"/>
    </source>
</evidence>
<evidence type="ECO:0000256" key="7">
    <source>
        <dbReference type="ARBA" id="ARBA00047899"/>
    </source>
</evidence>
<dbReference type="Proteomes" id="UP000236527">
    <property type="component" value="Unassembled WGS sequence"/>
</dbReference>
<accession>A0A2H6LFW3</accession>
<comment type="caution">
    <text evidence="11">The sequence shown here is derived from an EMBL/GenBank/DDBJ whole genome shotgun (WGS) entry which is preliminary data.</text>
</comment>
<dbReference type="PANTHER" id="PTHR24363:SF0">
    <property type="entry name" value="SERINE_THREONINE KINASE LIKE DOMAIN CONTAINING 1"/>
    <property type="match status" value="1"/>
</dbReference>
<sequence length="387" mass="43718">MRNITGNNRQAHRNMLIKLLSERYQVVQVLSQGMFCKTYMAEDTHLPNRPTCVVKHFLPSSEVPIPGEIRRRLFNRETQALQKLGDYDLVPHLLTYFEDDQEFYLVQQFIEGHTLSTELQPGYCWSQSKVIQLLQEVLEILHFVHSHGLIHRDVKPSNIMRRISDNRLVLIDFGAVKPILTQLVKYKKNIVPIEQSTIAIGTPGYMPSEQQRGRPRPNSDIYALGMIAIQALTGVHPTQLPENRKTGEIVWQHLANVNVELAAVINKMVCYHFQDRYKSAQEVLAALLPHINHQDVTLLSTFSSQNILSAYHSNAAFHSAISAPLLEKPTSIPETSIIPKKSPLLVGLVIGVVSGLILMVVSYWSLQIISPEPNTQNSLPTPKGINH</sequence>
<keyword evidence="5 11" id="KW-0418">Kinase</keyword>
<keyword evidence="2 11" id="KW-0723">Serine/threonine-protein kinase</keyword>
<protein>
    <recommendedName>
        <fullName evidence="1">non-specific serine/threonine protein kinase</fullName>
        <ecNumber evidence="1">2.7.11.1</ecNumber>
    </recommendedName>
</protein>
<dbReference type="PANTHER" id="PTHR24363">
    <property type="entry name" value="SERINE/THREONINE PROTEIN KINASE"/>
    <property type="match status" value="1"/>
</dbReference>
<gene>
    <name evidence="11" type="ORF">NCWK1_1865</name>
</gene>
<dbReference type="GO" id="GO:0004674">
    <property type="term" value="F:protein serine/threonine kinase activity"/>
    <property type="evidence" value="ECO:0007669"/>
    <property type="project" value="UniProtKB-KW"/>
</dbReference>
<evidence type="ECO:0000256" key="8">
    <source>
        <dbReference type="ARBA" id="ARBA00048679"/>
    </source>
</evidence>
<evidence type="ECO:0000256" key="1">
    <source>
        <dbReference type="ARBA" id="ARBA00012513"/>
    </source>
</evidence>
<comment type="catalytic activity">
    <reaction evidence="8">
        <text>L-seryl-[protein] + ATP = O-phospho-L-seryl-[protein] + ADP + H(+)</text>
        <dbReference type="Rhea" id="RHEA:17989"/>
        <dbReference type="Rhea" id="RHEA-COMP:9863"/>
        <dbReference type="Rhea" id="RHEA-COMP:11604"/>
        <dbReference type="ChEBI" id="CHEBI:15378"/>
        <dbReference type="ChEBI" id="CHEBI:29999"/>
        <dbReference type="ChEBI" id="CHEBI:30616"/>
        <dbReference type="ChEBI" id="CHEBI:83421"/>
        <dbReference type="ChEBI" id="CHEBI:456216"/>
        <dbReference type="EC" id="2.7.11.1"/>
    </reaction>
</comment>
<dbReference type="EC" id="2.7.11.1" evidence="1"/>
<name>A0A2H6LFW3_9NOSO</name>
<keyword evidence="3" id="KW-0808">Transferase</keyword>
<keyword evidence="9" id="KW-1133">Transmembrane helix</keyword>
<dbReference type="SUPFAM" id="SSF56112">
    <property type="entry name" value="Protein kinase-like (PK-like)"/>
    <property type="match status" value="1"/>
</dbReference>
<dbReference type="EMBL" id="BDGE01000033">
    <property type="protein sequence ID" value="GBE92111.1"/>
    <property type="molecule type" value="Genomic_DNA"/>
</dbReference>
<keyword evidence="4" id="KW-0547">Nucleotide-binding</keyword>
<evidence type="ECO:0000256" key="3">
    <source>
        <dbReference type="ARBA" id="ARBA00022679"/>
    </source>
</evidence>
<evidence type="ECO:0000313" key="11">
    <source>
        <dbReference type="EMBL" id="GBE92111.1"/>
    </source>
</evidence>
<dbReference type="Pfam" id="PF00069">
    <property type="entry name" value="Pkinase"/>
    <property type="match status" value="1"/>
</dbReference>
<proteinExistence type="predicted"/>
<evidence type="ECO:0000256" key="4">
    <source>
        <dbReference type="ARBA" id="ARBA00022741"/>
    </source>
</evidence>
<feature type="domain" description="Protein kinase" evidence="10">
    <location>
        <begin position="24"/>
        <end position="288"/>
    </location>
</feature>
<evidence type="ECO:0000256" key="9">
    <source>
        <dbReference type="SAM" id="Phobius"/>
    </source>
</evidence>
<feature type="transmembrane region" description="Helical" evidence="9">
    <location>
        <begin position="344"/>
        <end position="366"/>
    </location>
</feature>
<dbReference type="SMART" id="SM00220">
    <property type="entry name" value="S_TKc"/>
    <property type="match status" value="1"/>
</dbReference>
<dbReference type="GO" id="GO:0005524">
    <property type="term" value="F:ATP binding"/>
    <property type="evidence" value="ECO:0007669"/>
    <property type="project" value="UniProtKB-KW"/>
</dbReference>
<reference evidence="12" key="1">
    <citation type="journal article" date="2018" name="Genome Announc.">
        <title>Draft Genome Sequence of the Nitrogen-Fixing and Hormogonia-Inducing Cyanobacterium Nostoc cycadae Strain WK-1, Isolated from the Coralloid Roots of Cycas revoluta.</title>
        <authorList>
            <person name="Kanesaki Y."/>
            <person name="Hirose M."/>
            <person name="Hirose Y."/>
            <person name="Fujisawa T."/>
            <person name="Nakamura Y."/>
            <person name="Watanabe S."/>
            <person name="Matsunaga S."/>
            <person name="Uchida H."/>
            <person name="Murakami A."/>
        </authorList>
    </citation>
    <scope>NUCLEOTIDE SEQUENCE [LARGE SCALE GENOMIC DNA]</scope>
    <source>
        <strain evidence="12">WK-1</strain>
    </source>
</reference>